<dbReference type="InterPro" id="IPR044048">
    <property type="entry name" value="Big_12"/>
</dbReference>
<evidence type="ECO:0000313" key="9">
    <source>
        <dbReference type="Proteomes" id="UP000245293"/>
    </source>
</evidence>
<proteinExistence type="predicted"/>
<feature type="compositionally biased region" description="Acidic residues" evidence="5">
    <location>
        <begin position="1496"/>
        <end position="1529"/>
    </location>
</feature>
<dbReference type="Gene3D" id="2.60.40.10">
    <property type="entry name" value="Immunoglobulins"/>
    <property type="match status" value="2"/>
</dbReference>
<feature type="compositionally biased region" description="Basic and acidic residues" evidence="5">
    <location>
        <begin position="1566"/>
        <end position="1582"/>
    </location>
</feature>
<feature type="compositionally biased region" description="Polar residues" evidence="5">
    <location>
        <begin position="743"/>
        <end position="752"/>
    </location>
</feature>
<evidence type="ECO:0000256" key="1">
    <source>
        <dbReference type="ARBA" id="ARBA00004613"/>
    </source>
</evidence>
<keyword evidence="6" id="KW-0472">Membrane</keyword>
<feature type="compositionally biased region" description="Acidic residues" evidence="5">
    <location>
        <begin position="1690"/>
        <end position="1699"/>
    </location>
</feature>
<sequence length="2313" mass="235680">MTKWLRKIGVVVKPLITLVQYNAYFIITVVALSYPTIAVGKQDKTCSSQTIESRAGFTNGSFVFRGIYIRFTDSSGSFECRYVQAGTFPDNADAGGPQVMIGYNYRRVGPNLAVMEGQVGELNGVINETPGDDHFLHENSDVFGDATSVNVTQNDEREFLRFNARYFGYFMENNIPTRFEIDTSADGGVGLFAARLSMVTNSFYFENASSPQLDVNFSPTFNFSGLEQNGSSISSSFISSASDLTFELAYDRTLSLGAAAGDADAFKITDGSGNSYETSISAGDLSGSKLSVVIPAANLVEGETYTVEVKDRALEGSSNVETPALTLVDAFTVPDTTPPVVTSISQGATSPATVPSGGLKNGDSVSFAVQFNETIGAVNTTNGTPRLALDVGGTTAYADYASESGDTVTFTYTVGSEDNDGGSIDITALELNGGTIEDAAGNALDVSSHGSIDNVDGSGNVDLSGVAAGDNTYSLAVDGIAPLIDPTSKTDPANGDNDVVPGDVITLSFDESVSAGSGDIVITDTGGSSTFDTIDVTSGQVTITGSGDSTVVEIDPASNFDITTTYSVAIPAGAFVDDAGNGSPAVSASNYQFTTVNAPSLGTPAFTSTGPYKAGDVIGFELTFTEPVTVDESGGTPSVDLDVGGSVQTVALSSASGDTLSFAYEVQPSDTDADGVAVVANTLALNGATITGDSTGQPALLGHSGAGGSPAQNVDTAVPSAPSQPDLAAGSDSGVSDADDITSDTTPEFTGTSEAAATVEVFAGATSLGTVSANGSGAWSLTVANGDALSDGTYAITAKQTDAAGNVSAASSALSVEIDTSVAAPGIALADDAGASDSDLITRDGTVSVTLAGDVASWEYSIDGGGTWSAGSGTSFTLSAGSYAADDVQARQTDVAGNQSSVASISGAITVDETVPGVASLTRVDASPTNADSLSWDVTFDEAMTNVDAADFRVANTSAVLSVTDQGSNTYRVTASGGDLADLEDRITLSFFSGHNITDTAGNALAPAPTVGGTDEPEYLVDNAPPSVTQTSVPSDQTYSLSAASRVMRFQLSMSEAVTVAGGTPRIPFTMQSGTAYADYQPGESSGQTLVFTYTVQGNDLDPDGIEVADAIDLNGASVQDVVGNDLETALSIGRLAGVQVEAVRPAAISVTRVAPSYMKTAADTLVWDVTFSEPVQNVGGATADFTLAGTSAAITSANNTSGNTWRITASGGDLAGLDGPVTLGFASGNDIVDLEGNPWKTASVPSPNEAGYVLDNTAPVITGPDAAGNGTTTGATANATLSENTLGVARFTADETVRWSLTDLGGSSGSGTDQGDFAIDPASGQLTFKSAKAPDYESPQDSDGDGVWQVEVFARDIDGAGNVTGNISAQMVSVTVLDVDEDAPVPSFSYTPTTPGEPEVGPFTATLSFNEPVTGFDLSDVRVSSRNAALGNLQEQTPKKVWTFEVTPVADGVVTLDLAAGKVQDEATDDQGNSVPNDNIAATSFTVAARRDTDGDGTPDAEDAFPNDPNEDKDTDGDGVGDNQEAEDGTSPTSGDSDGDGLSDKEEKERGTDPNDPDSDGDGIPDGREVEEGSDPTKGDSDGDGVPDGEDDLPNDPSGGTDSDGDGVSDADEIADGTDPNDPDSDGDGVSDGDERDAGTDPKNPDSDGDGTPDGEDAFPRDPSEDTDTDGDGIGDREEGFVGTKTDDPDSDGDGLTDAEERAAGTDPGNPDSDGDGIPDGTEVDAGTDPGNPDSDGDGTPDGQDAFPRDPSEDTDSDGDGVGDNQEVADGTDPNDPDSDGDGVSDGDEKDAGSDPTSGDSDGDGVPDGEDAFPNDANEDADTDGDGVGDNAERANGTDPASADTDGDGLSDKREQELGTDPNDPDSDNDGISDGAEVAAGTDPTARDSDGDGVDDAYDDYPNDAGASDGGVDSDGDGVPDGEERANGTDPGKTDTDGDGVPDAEDAFPNDPNETTDSDGDGVGDNADAFPFNPREDTDSDGDGVGDGTETAAGTDPNDPDSDGDGVPDAEERAAGTNPLVTDSDGDGVDDATELANGTDPLNPDTTKPTVTVEGPTDVVVEDFTVTLTFSEDVTGLALDDVDVTNAQASKLTGSGAVYTLTISPELGKTVTVQVPAAAAQDEAGNQNVASNTYAILAGSPASEFEAHREEIRQVVADSAMRDLQSTMSANQRMVAQARGRFVDAQRQRQDADASGVVTRNYVPFDVDGSFALEGGSLSTRGTFFEQTGNYEGTHRRLIFGDFDIQHDADTDSTTATLTGRVAWEHLVSEQTMLGYFVGGELAHSTLDGSFEGDQDRLGVTVGGYAVRECPA</sequence>
<dbReference type="Gene3D" id="2.60.40.60">
    <property type="entry name" value="Cadherins"/>
    <property type="match status" value="1"/>
</dbReference>
<dbReference type="InterPro" id="IPR032812">
    <property type="entry name" value="SbsA_Ig"/>
</dbReference>
<evidence type="ECO:0000256" key="6">
    <source>
        <dbReference type="SAM" id="Phobius"/>
    </source>
</evidence>
<feature type="compositionally biased region" description="Acidic residues" evidence="5">
    <location>
        <begin position="1604"/>
        <end position="1636"/>
    </location>
</feature>
<keyword evidence="6" id="KW-1133">Transmembrane helix</keyword>
<dbReference type="SUPFAM" id="SSF103647">
    <property type="entry name" value="TSP type-3 repeat"/>
    <property type="match status" value="1"/>
</dbReference>
<comment type="caution">
    <text evidence="8">The sequence shown here is derived from an EMBL/GenBank/DDBJ whole genome shotgun (WGS) entry which is preliminary data.</text>
</comment>
<feature type="region of interest" description="Disordered" evidence="5">
    <location>
        <begin position="1490"/>
        <end position="2054"/>
    </location>
</feature>
<dbReference type="OrthoDB" id="9773411at2"/>
<keyword evidence="4" id="KW-0106">Calcium</keyword>
<feature type="compositionally biased region" description="Acidic residues" evidence="5">
    <location>
        <begin position="1583"/>
        <end position="1595"/>
    </location>
</feature>
<dbReference type="InterPro" id="IPR002126">
    <property type="entry name" value="Cadherin-like_dom"/>
</dbReference>
<feature type="compositionally biased region" description="Acidic residues" evidence="5">
    <location>
        <begin position="1938"/>
        <end position="1963"/>
    </location>
</feature>
<dbReference type="Pfam" id="PF19077">
    <property type="entry name" value="Big_13"/>
    <property type="match status" value="1"/>
</dbReference>
<feature type="transmembrane region" description="Helical" evidence="6">
    <location>
        <begin position="21"/>
        <end position="40"/>
    </location>
</feature>
<organism evidence="8 9">
    <name type="scientific">Salibaculum griseiflavum</name>
    <dbReference type="NCBI Taxonomy" id="1914409"/>
    <lineage>
        <taxon>Bacteria</taxon>
        <taxon>Pseudomonadati</taxon>
        <taxon>Pseudomonadota</taxon>
        <taxon>Alphaproteobacteria</taxon>
        <taxon>Rhodobacterales</taxon>
        <taxon>Roseobacteraceae</taxon>
        <taxon>Salibaculum</taxon>
    </lineage>
</organism>
<feature type="compositionally biased region" description="Basic and acidic residues" evidence="5">
    <location>
        <begin position="1923"/>
        <end position="1937"/>
    </location>
</feature>
<keyword evidence="6" id="KW-0812">Transmembrane</keyword>
<feature type="compositionally biased region" description="Acidic residues" evidence="5">
    <location>
        <begin position="1802"/>
        <end position="1828"/>
    </location>
</feature>
<name>A0A2V1P0F5_9RHOB</name>
<dbReference type="PANTHER" id="PTHR37467:SF1">
    <property type="entry name" value="EXPORTED CALCIUM-BINDING GLYCOPROTEIN"/>
    <property type="match status" value="1"/>
</dbReference>
<feature type="compositionally biased region" description="Acidic residues" evidence="5">
    <location>
        <begin position="1774"/>
        <end position="1790"/>
    </location>
</feature>
<evidence type="ECO:0000256" key="3">
    <source>
        <dbReference type="ARBA" id="ARBA00022729"/>
    </source>
</evidence>
<evidence type="ECO:0000259" key="7">
    <source>
        <dbReference type="PROSITE" id="PS50268"/>
    </source>
</evidence>
<dbReference type="Pfam" id="PF18884">
    <property type="entry name" value="TSP3_bac"/>
    <property type="match status" value="15"/>
</dbReference>
<feature type="compositionally biased region" description="Basic and acidic residues" evidence="5">
    <location>
        <begin position="1543"/>
        <end position="1554"/>
    </location>
</feature>
<feature type="compositionally biased region" description="Acidic residues" evidence="5">
    <location>
        <begin position="2025"/>
        <end position="2034"/>
    </location>
</feature>
<dbReference type="PROSITE" id="PS50268">
    <property type="entry name" value="CADHERIN_2"/>
    <property type="match status" value="1"/>
</dbReference>
<dbReference type="Gene3D" id="4.10.1080.10">
    <property type="entry name" value="TSP type-3 repeat"/>
    <property type="match status" value="4"/>
</dbReference>
<feature type="compositionally biased region" description="Acidic residues" evidence="5">
    <location>
        <begin position="1892"/>
        <end position="1903"/>
    </location>
</feature>
<keyword evidence="9" id="KW-1185">Reference proteome</keyword>
<dbReference type="EMBL" id="QETF01000020">
    <property type="protein sequence ID" value="PWG15915.1"/>
    <property type="molecule type" value="Genomic_DNA"/>
</dbReference>
<dbReference type="InterPro" id="IPR013783">
    <property type="entry name" value="Ig-like_fold"/>
</dbReference>
<comment type="subcellular location">
    <subcellularLocation>
        <location evidence="1">Secreted</location>
    </subcellularLocation>
</comment>
<dbReference type="PANTHER" id="PTHR37467">
    <property type="entry name" value="EXPORTED CALCIUM-BINDING GLYCOPROTEIN-RELATED"/>
    <property type="match status" value="1"/>
</dbReference>
<feature type="compositionally biased region" description="Basic and acidic residues" evidence="5">
    <location>
        <begin position="1675"/>
        <end position="1689"/>
    </location>
</feature>
<evidence type="ECO:0000256" key="2">
    <source>
        <dbReference type="ARBA" id="ARBA00022525"/>
    </source>
</evidence>
<gene>
    <name evidence="8" type="ORF">DFK10_14110</name>
</gene>
<feature type="region of interest" description="Disordered" evidence="5">
    <location>
        <begin position="699"/>
        <end position="752"/>
    </location>
</feature>
<dbReference type="InterPro" id="IPR053180">
    <property type="entry name" value="Ca-binding_acidic-repeat"/>
</dbReference>
<protein>
    <recommendedName>
        <fullName evidence="7">Cadherin domain-containing protein</fullName>
    </recommendedName>
</protein>
<evidence type="ECO:0000313" key="8">
    <source>
        <dbReference type="EMBL" id="PWG15915.1"/>
    </source>
</evidence>
<feature type="compositionally biased region" description="Acidic residues" evidence="5">
    <location>
        <begin position="1648"/>
        <end position="1658"/>
    </location>
</feature>
<dbReference type="InterPro" id="IPR028974">
    <property type="entry name" value="TSP_type-3_rpt"/>
</dbReference>
<dbReference type="GO" id="GO:0016020">
    <property type="term" value="C:membrane"/>
    <property type="evidence" value="ECO:0007669"/>
    <property type="project" value="InterPro"/>
</dbReference>
<feature type="compositionally biased region" description="Low complexity" evidence="5">
    <location>
        <begin position="726"/>
        <end position="736"/>
    </location>
</feature>
<feature type="compositionally biased region" description="Basic and acidic residues" evidence="5">
    <location>
        <begin position="1637"/>
        <end position="1647"/>
    </location>
</feature>
<dbReference type="Pfam" id="PF19078">
    <property type="entry name" value="Big_12"/>
    <property type="match status" value="2"/>
</dbReference>
<reference evidence="9" key="1">
    <citation type="submission" date="2018-05" db="EMBL/GenBank/DDBJ databases">
        <authorList>
            <person name="Du Z."/>
            <person name="Wang X."/>
        </authorList>
    </citation>
    <scope>NUCLEOTIDE SEQUENCE [LARGE SCALE GENOMIC DNA]</scope>
    <source>
        <strain evidence="9">WDS4C29</strain>
    </source>
</reference>
<dbReference type="GO" id="GO:0005509">
    <property type="term" value="F:calcium ion binding"/>
    <property type="evidence" value="ECO:0007669"/>
    <property type="project" value="InterPro"/>
</dbReference>
<dbReference type="InterPro" id="IPR044016">
    <property type="entry name" value="Big_13"/>
</dbReference>
<feature type="domain" description="Cadherin" evidence="7">
    <location>
        <begin position="1271"/>
        <end position="1389"/>
    </location>
</feature>
<dbReference type="Pfam" id="PF13205">
    <property type="entry name" value="Big_5"/>
    <property type="match status" value="1"/>
</dbReference>
<dbReference type="Proteomes" id="UP000245293">
    <property type="component" value="Unassembled WGS sequence"/>
</dbReference>
<dbReference type="InterPro" id="IPR059100">
    <property type="entry name" value="TSP3_bac"/>
</dbReference>
<keyword evidence="2" id="KW-0964">Secreted</keyword>
<feature type="compositionally biased region" description="Acidic residues" evidence="5">
    <location>
        <begin position="1999"/>
        <end position="2010"/>
    </location>
</feature>
<keyword evidence="3" id="KW-0732">Signal</keyword>
<evidence type="ECO:0000256" key="5">
    <source>
        <dbReference type="SAM" id="MobiDB-lite"/>
    </source>
</evidence>
<dbReference type="GO" id="GO:0007156">
    <property type="term" value="P:homophilic cell adhesion via plasma membrane adhesion molecules"/>
    <property type="evidence" value="ECO:0007669"/>
    <property type="project" value="InterPro"/>
</dbReference>
<feature type="compositionally biased region" description="Acidic residues" evidence="5">
    <location>
        <begin position="1913"/>
        <end position="1922"/>
    </location>
</feature>
<accession>A0A2V1P0F5</accession>
<evidence type="ECO:0000256" key="4">
    <source>
        <dbReference type="ARBA" id="ARBA00022837"/>
    </source>
</evidence>